<evidence type="ECO:0000313" key="2">
    <source>
        <dbReference type="Proteomes" id="UP000324222"/>
    </source>
</evidence>
<evidence type="ECO:0000313" key="1">
    <source>
        <dbReference type="EMBL" id="MPC83052.1"/>
    </source>
</evidence>
<organism evidence="1 2">
    <name type="scientific">Portunus trituberculatus</name>
    <name type="common">Swimming crab</name>
    <name type="synonym">Neptunus trituberculatus</name>
    <dbReference type="NCBI Taxonomy" id="210409"/>
    <lineage>
        <taxon>Eukaryota</taxon>
        <taxon>Metazoa</taxon>
        <taxon>Ecdysozoa</taxon>
        <taxon>Arthropoda</taxon>
        <taxon>Crustacea</taxon>
        <taxon>Multicrustacea</taxon>
        <taxon>Malacostraca</taxon>
        <taxon>Eumalacostraca</taxon>
        <taxon>Eucarida</taxon>
        <taxon>Decapoda</taxon>
        <taxon>Pleocyemata</taxon>
        <taxon>Brachyura</taxon>
        <taxon>Eubrachyura</taxon>
        <taxon>Portunoidea</taxon>
        <taxon>Portunidae</taxon>
        <taxon>Portuninae</taxon>
        <taxon>Portunus</taxon>
    </lineage>
</organism>
<comment type="caution">
    <text evidence="1">The sequence shown here is derived from an EMBL/GenBank/DDBJ whole genome shotgun (WGS) entry which is preliminary data.</text>
</comment>
<accession>A0A5B7IGT2</accession>
<proteinExistence type="predicted"/>
<sequence length="114" mass="12702">MQPNLYVNLQELLMRAGAVFWLDAGVRLAGSEEGSMAGEEVERLAEEWSSQALRSGGVLAWPLTDPPQLPSAALTHPNMFTFFHTKKHNYDFQQVGSLLSHFFLPFLLPSVCLP</sequence>
<dbReference type="EMBL" id="VSRR010061366">
    <property type="protein sequence ID" value="MPC83052.1"/>
    <property type="molecule type" value="Genomic_DNA"/>
</dbReference>
<protein>
    <submittedName>
        <fullName evidence="1">Uncharacterized protein</fullName>
    </submittedName>
</protein>
<dbReference type="Proteomes" id="UP000324222">
    <property type="component" value="Unassembled WGS sequence"/>
</dbReference>
<reference evidence="1 2" key="1">
    <citation type="submission" date="2019-05" db="EMBL/GenBank/DDBJ databases">
        <title>Another draft genome of Portunus trituberculatus and its Hox gene families provides insights of decapod evolution.</title>
        <authorList>
            <person name="Jeong J.-H."/>
            <person name="Song I."/>
            <person name="Kim S."/>
            <person name="Choi T."/>
            <person name="Kim D."/>
            <person name="Ryu S."/>
            <person name="Kim W."/>
        </authorList>
    </citation>
    <scope>NUCLEOTIDE SEQUENCE [LARGE SCALE GENOMIC DNA]</scope>
    <source>
        <tissue evidence="1">Muscle</tissue>
    </source>
</reference>
<dbReference type="OrthoDB" id="6414280at2759"/>
<name>A0A5B7IGT2_PORTR</name>
<keyword evidence="2" id="KW-1185">Reference proteome</keyword>
<gene>
    <name evidence="1" type="ORF">E2C01_077742</name>
</gene>
<dbReference type="AlphaFoldDB" id="A0A5B7IGT2"/>